<name>A0AAD7KTK3_QUISA</name>
<protein>
    <recommendedName>
        <fullName evidence="10">Bidirectional sugar transporter SWEET</fullName>
    </recommendedName>
</protein>
<dbReference type="Gene3D" id="1.20.1280.290">
    <property type="match status" value="2"/>
</dbReference>
<comment type="similarity">
    <text evidence="2 10">Belongs to the SWEET sugar transporter family.</text>
</comment>
<evidence type="ECO:0000256" key="4">
    <source>
        <dbReference type="ARBA" id="ARBA00022475"/>
    </source>
</evidence>
<dbReference type="GO" id="GO:0051119">
    <property type="term" value="F:sugar transmembrane transporter activity"/>
    <property type="evidence" value="ECO:0007669"/>
    <property type="project" value="InterPro"/>
</dbReference>
<evidence type="ECO:0000256" key="6">
    <source>
        <dbReference type="ARBA" id="ARBA00022692"/>
    </source>
</evidence>
<keyword evidence="5 10" id="KW-0762">Sugar transport</keyword>
<comment type="function">
    <text evidence="10">Mediates both low-affinity uptake and efflux of sugar across the membrane.</text>
</comment>
<comment type="caution">
    <text evidence="11">The sequence shown here is derived from an EMBL/GenBank/DDBJ whole genome shotgun (WGS) entry which is preliminary data.</text>
</comment>
<keyword evidence="6 10" id="KW-0812">Transmembrane</keyword>
<comment type="subcellular location">
    <subcellularLocation>
        <location evidence="1 10">Cell membrane</location>
        <topology evidence="1 10">Multi-pass membrane protein</topology>
    </subcellularLocation>
</comment>
<evidence type="ECO:0000256" key="7">
    <source>
        <dbReference type="ARBA" id="ARBA00022737"/>
    </source>
</evidence>
<dbReference type="KEGG" id="qsa:O6P43_030632"/>
<dbReference type="EMBL" id="JARAOO010000013">
    <property type="protein sequence ID" value="KAJ7945592.1"/>
    <property type="molecule type" value="Genomic_DNA"/>
</dbReference>
<dbReference type="Pfam" id="PF03083">
    <property type="entry name" value="MtN3_slv"/>
    <property type="match status" value="2"/>
</dbReference>
<feature type="transmembrane region" description="Helical" evidence="10">
    <location>
        <begin position="166"/>
        <end position="186"/>
    </location>
</feature>
<dbReference type="GO" id="GO:0005886">
    <property type="term" value="C:plasma membrane"/>
    <property type="evidence" value="ECO:0007669"/>
    <property type="project" value="UniProtKB-SubCell"/>
</dbReference>
<accession>A0AAD7KTK3</accession>
<evidence type="ECO:0000256" key="8">
    <source>
        <dbReference type="ARBA" id="ARBA00022989"/>
    </source>
</evidence>
<gene>
    <name evidence="11" type="ORF">O6P43_030632</name>
</gene>
<dbReference type="Proteomes" id="UP001163823">
    <property type="component" value="Chromosome 13"/>
</dbReference>
<dbReference type="PANTHER" id="PTHR10791:SF222">
    <property type="entry name" value="BIDIRECTIONAL SUGAR TRANSPORTER SWEET15"/>
    <property type="match status" value="1"/>
</dbReference>
<keyword evidence="4" id="KW-1003">Cell membrane</keyword>
<evidence type="ECO:0000256" key="10">
    <source>
        <dbReference type="RuleBase" id="RU910715"/>
    </source>
</evidence>
<evidence type="ECO:0000256" key="9">
    <source>
        <dbReference type="ARBA" id="ARBA00023136"/>
    </source>
</evidence>
<keyword evidence="8 10" id="KW-1133">Transmembrane helix</keyword>
<keyword evidence="12" id="KW-1185">Reference proteome</keyword>
<dbReference type="FunFam" id="1.20.1280.290:FF:000001">
    <property type="entry name" value="Bidirectional sugar transporter SWEET"/>
    <property type="match status" value="1"/>
</dbReference>
<feature type="transmembrane region" description="Helical" evidence="10">
    <location>
        <begin position="70"/>
        <end position="93"/>
    </location>
</feature>
<evidence type="ECO:0000256" key="5">
    <source>
        <dbReference type="ARBA" id="ARBA00022597"/>
    </source>
</evidence>
<feature type="transmembrane region" description="Helical" evidence="10">
    <location>
        <begin position="131"/>
        <end position="154"/>
    </location>
</feature>
<dbReference type="InterPro" id="IPR047664">
    <property type="entry name" value="SWEET"/>
</dbReference>
<evidence type="ECO:0000256" key="3">
    <source>
        <dbReference type="ARBA" id="ARBA00022448"/>
    </source>
</evidence>
<feature type="transmembrane region" description="Helical" evidence="10">
    <location>
        <begin position="192"/>
        <end position="213"/>
    </location>
</feature>
<feature type="transmembrane region" description="Helical" evidence="10">
    <location>
        <begin position="47"/>
        <end position="64"/>
    </location>
</feature>
<organism evidence="11 12">
    <name type="scientific">Quillaja saponaria</name>
    <name type="common">Soap bark tree</name>
    <dbReference type="NCBI Taxonomy" id="32244"/>
    <lineage>
        <taxon>Eukaryota</taxon>
        <taxon>Viridiplantae</taxon>
        <taxon>Streptophyta</taxon>
        <taxon>Embryophyta</taxon>
        <taxon>Tracheophyta</taxon>
        <taxon>Spermatophyta</taxon>
        <taxon>Magnoliopsida</taxon>
        <taxon>eudicotyledons</taxon>
        <taxon>Gunneridae</taxon>
        <taxon>Pentapetalae</taxon>
        <taxon>rosids</taxon>
        <taxon>fabids</taxon>
        <taxon>Fabales</taxon>
        <taxon>Quillajaceae</taxon>
        <taxon>Quillaja</taxon>
    </lineage>
</organism>
<dbReference type="PANTHER" id="PTHR10791">
    <property type="entry name" value="RAG1-ACTIVATING PROTEIN 1"/>
    <property type="match status" value="1"/>
</dbReference>
<dbReference type="InterPro" id="IPR004316">
    <property type="entry name" value="SWEET_rpt"/>
</dbReference>
<sequence length="291" mass="32824">MATMDHHTLAFTFGLLGNIISFMVFLAPLPTFYRIYKKKSTEGFQSVPYLVALLSSVVWCYYASLKTNAVLLITINSFGCVIEIIYTLIFIIYATKEARNLTVKLFLAMNVGLFCSILVMTNFFFKGSLRVQVLGWICVFISVTVFAAPLSIVAQVIRTKSVDFMPFNLSFFLTLSAIMWFAYGLFLKDICIALPNVVGFALGLTQMLLYAIYRRNGKKGIVVDDAIKVDVKLPEHVKEVVLLSTLGSTTSCEVQEVLYPVDVIINVNHDHFNQKEEKQDDKSKTEEHNNM</sequence>
<evidence type="ECO:0000313" key="12">
    <source>
        <dbReference type="Proteomes" id="UP001163823"/>
    </source>
</evidence>
<feature type="transmembrane region" description="Helical" evidence="10">
    <location>
        <begin position="6"/>
        <end position="26"/>
    </location>
</feature>
<proteinExistence type="inferred from homology"/>
<keyword evidence="3 10" id="KW-0813">Transport</keyword>
<keyword evidence="7" id="KW-0677">Repeat</keyword>
<dbReference type="GO" id="GO:0008515">
    <property type="term" value="F:sucrose transmembrane transporter activity"/>
    <property type="evidence" value="ECO:0007669"/>
    <property type="project" value="UniProtKB-ARBA"/>
</dbReference>
<keyword evidence="9 10" id="KW-0472">Membrane</keyword>
<reference evidence="11" key="1">
    <citation type="journal article" date="2023" name="Science">
        <title>Elucidation of the pathway for biosynthesis of saponin adjuvants from the soapbark tree.</title>
        <authorList>
            <person name="Reed J."/>
            <person name="Orme A."/>
            <person name="El-Demerdash A."/>
            <person name="Owen C."/>
            <person name="Martin L.B.B."/>
            <person name="Misra R.C."/>
            <person name="Kikuchi S."/>
            <person name="Rejzek M."/>
            <person name="Martin A.C."/>
            <person name="Harkess A."/>
            <person name="Leebens-Mack J."/>
            <person name="Louveau T."/>
            <person name="Stephenson M.J."/>
            <person name="Osbourn A."/>
        </authorList>
    </citation>
    <scope>NUCLEOTIDE SEQUENCE</scope>
    <source>
        <strain evidence="11">S10</strain>
    </source>
</reference>
<evidence type="ECO:0000256" key="2">
    <source>
        <dbReference type="ARBA" id="ARBA00007809"/>
    </source>
</evidence>
<evidence type="ECO:0000256" key="1">
    <source>
        <dbReference type="ARBA" id="ARBA00004651"/>
    </source>
</evidence>
<dbReference type="AlphaFoldDB" id="A0AAD7KTK3"/>
<evidence type="ECO:0000313" key="11">
    <source>
        <dbReference type="EMBL" id="KAJ7945592.1"/>
    </source>
</evidence>
<dbReference type="FunFam" id="1.20.1280.290:FF:000003">
    <property type="entry name" value="Bidirectional sugar transporter SWEET"/>
    <property type="match status" value="1"/>
</dbReference>
<feature type="transmembrane region" description="Helical" evidence="10">
    <location>
        <begin position="105"/>
        <end position="125"/>
    </location>
</feature>